<dbReference type="Proteomes" id="UP000237105">
    <property type="component" value="Unassembled WGS sequence"/>
</dbReference>
<proteinExistence type="predicted"/>
<evidence type="ECO:0000313" key="1">
    <source>
        <dbReference type="EMBL" id="PON37691.1"/>
    </source>
</evidence>
<accession>A0A2P5AML7</accession>
<dbReference type="EMBL" id="JXTB01000521">
    <property type="protein sequence ID" value="PON37691.1"/>
    <property type="molecule type" value="Genomic_DNA"/>
</dbReference>
<gene>
    <name evidence="1" type="ORF">PanWU01x14_318490</name>
</gene>
<keyword evidence="2" id="KW-1185">Reference proteome</keyword>
<evidence type="ECO:0000313" key="2">
    <source>
        <dbReference type="Proteomes" id="UP000237105"/>
    </source>
</evidence>
<dbReference type="AlphaFoldDB" id="A0A2P5AML7"/>
<organism evidence="1 2">
    <name type="scientific">Parasponia andersonii</name>
    <name type="common">Sponia andersonii</name>
    <dbReference type="NCBI Taxonomy" id="3476"/>
    <lineage>
        <taxon>Eukaryota</taxon>
        <taxon>Viridiplantae</taxon>
        <taxon>Streptophyta</taxon>
        <taxon>Embryophyta</taxon>
        <taxon>Tracheophyta</taxon>
        <taxon>Spermatophyta</taxon>
        <taxon>Magnoliopsida</taxon>
        <taxon>eudicotyledons</taxon>
        <taxon>Gunneridae</taxon>
        <taxon>Pentapetalae</taxon>
        <taxon>rosids</taxon>
        <taxon>fabids</taxon>
        <taxon>Rosales</taxon>
        <taxon>Cannabaceae</taxon>
        <taxon>Parasponia</taxon>
    </lineage>
</organism>
<reference evidence="2" key="1">
    <citation type="submission" date="2016-06" db="EMBL/GenBank/DDBJ databases">
        <title>Parallel loss of symbiosis genes in relatives of nitrogen-fixing non-legume Parasponia.</title>
        <authorList>
            <person name="Van Velzen R."/>
            <person name="Holmer R."/>
            <person name="Bu F."/>
            <person name="Rutten L."/>
            <person name="Van Zeijl A."/>
            <person name="Liu W."/>
            <person name="Santuari L."/>
            <person name="Cao Q."/>
            <person name="Sharma T."/>
            <person name="Shen D."/>
            <person name="Roswanjaya Y."/>
            <person name="Wardhani T."/>
            <person name="Kalhor M.S."/>
            <person name="Jansen J."/>
            <person name="Van den Hoogen J."/>
            <person name="Gungor B."/>
            <person name="Hartog M."/>
            <person name="Hontelez J."/>
            <person name="Verver J."/>
            <person name="Yang W.-C."/>
            <person name="Schijlen E."/>
            <person name="Repin R."/>
            <person name="Schilthuizen M."/>
            <person name="Schranz E."/>
            <person name="Heidstra R."/>
            <person name="Miyata K."/>
            <person name="Fedorova E."/>
            <person name="Kohlen W."/>
            <person name="Bisseling T."/>
            <person name="Smit S."/>
            <person name="Geurts R."/>
        </authorList>
    </citation>
    <scope>NUCLEOTIDE SEQUENCE [LARGE SCALE GENOMIC DNA]</scope>
    <source>
        <strain evidence="2">cv. WU1-14</strain>
    </source>
</reference>
<name>A0A2P5AML7_PARAD</name>
<protein>
    <submittedName>
        <fullName evidence="1">Uncharacterized protein</fullName>
    </submittedName>
</protein>
<sequence length="86" mass="10025">MTSILWHRSANSMASRCHLLGIVMPQCHITELQYYLFDHLGAVAPENANMLQNFEIMTNLPRLYKLSCTYLMRDDWEMKTLAVKGF</sequence>
<comment type="caution">
    <text evidence="1">The sequence shown here is derived from an EMBL/GenBank/DDBJ whole genome shotgun (WGS) entry which is preliminary data.</text>
</comment>